<feature type="compositionally biased region" description="Polar residues" evidence="5">
    <location>
        <begin position="338"/>
        <end position="350"/>
    </location>
</feature>
<dbReference type="GO" id="GO:0031087">
    <property type="term" value="P:deadenylation-independent decapping of nuclear-transcribed mRNA"/>
    <property type="evidence" value="ECO:0007669"/>
    <property type="project" value="TreeGrafter"/>
</dbReference>
<dbReference type="GO" id="GO:0000932">
    <property type="term" value="C:P-body"/>
    <property type="evidence" value="ECO:0007669"/>
    <property type="project" value="UniProtKB-SubCell"/>
</dbReference>
<accession>A0A6A7BY32</accession>
<evidence type="ECO:0000256" key="4">
    <source>
        <dbReference type="ARBA" id="ARBA00022490"/>
    </source>
</evidence>
<dbReference type="PROSITE" id="PS51512">
    <property type="entry name" value="DFDF"/>
    <property type="match status" value="1"/>
</dbReference>
<feature type="domain" description="DFDF" evidence="7">
    <location>
        <begin position="244"/>
        <end position="280"/>
    </location>
</feature>
<evidence type="ECO:0000259" key="7">
    <source>
        <dbReference type="PROSITE" id="PS51512"/>
    </source>
</evidence>
<evidence type="ECO:0000259" key="6">
    <source>
        <dbReference type="PROSITE" id="PS51385"/>
    </source>
</evidence>
<keyword evidence="4" id="KW-0963">Cytoplasm</keyword>
<evidence type="ECO:0000313" key="9">
    <source>
        <dbReference type="Proteomes" id="UP000799421"/>
    </source>
</evidence>
<dbReference type="InterPro" id="IPR025762">
    <property type="entry name" value="DFDF"/>
</dbReference>
<feature type="compositionally biased region" description="Polar residues" evidence="5">
    <location>
        <begin position="128"/>
        <end position="160"/>
    </location>
</feature>
<feature type="compositionally biased region" description="Polar residues" evidence="5">
    <location>
        <begin position="189"/>
        <end position="199"/>
    </location>
</feature>
<comment type="subcellular location">
    <subcellularLocation>
        <location evidence="1">Cytoplasm</location>
        <location evidence="1">P-body</location>
    </subcellularLocation>
</comment>
<dbReference type="EMBL" id="MU005986">
    <property type="protein sequence ID" value="KAF2859982.1"/>
    <property type="molecule type" value="Genomic_DNA"/>
</dbReference>
<gene>
    <name evidence="8" type="ORF">K470DRAFT_277274</name>
</gene>
<evidence type="ECO:0000313" key="8">
    <source>
        <dbReference type="EMBL" id="KAF2859982.1"/>
    </source>
</evidence>
<dbReference type="GO" id="GO:0033962">
    <property type="term" value="P:P-body assembly"/>
    <property type="evidence" value="ECO:0007669"/>
    <property type="project" value="TreeGrafter"/>
</dbReference>
<evidence type="ECO:0000256" key="3">
    <source>
        <dbReference type="ARBA" id="ARBA00015797"/>
    </source>
</evidence>
<dbReference type="OrthoDB" id="10030313at2759"/>
<feature type="region of interest" description="Disordered" evidence="5">
    <location>
        <begin position="332"/>
        <end position="365"/>
    </location>
</feature>
<evidence type="ECO:0000256" key="1">
    <source>
        <dbReference type="ARBA" id="ARBA00004201"/>
    </source>
</evidence>
<organism evidence="8 9">
    <name type="scientific">Piedraia hortae CBS 480.64</name>
    <dbReference type="NCBI Taxonomy" id="1314780"/>
    <lineage>
        <taxon>Eukaryota</taxon>
        <taxon>Fungi</taxon>
        <taxon>Dikarya</taxon>
        <taxon>Ascomycota</taxon>
        <taxon>Pezizomycotina</taxon>
        <taxon>Dothideomycetes</taxon>
        <taxon>Dothideomycetidae</taxon>
        <taxon>Capnodiales</taxon>
        <taxon>Piedraiaceae</taxon>
        <taxon>Piedraia</taxon>
    </lineage>
</organism>
<dbReference type="AlphaFoldDB" id="A0A6A7BY32"/>
<sequence length="700" mass="73855">MSSVTGASVRVTLKNPPKSTVTGKVVQVNPGKALVLEDAYFTSTGRCFPTFTLQASAIADLSVVPADSESATTPALDTPAPVMNQHPAPQPPIDPAIVSFSKPSAPATLPAPFTATSVLPFRPAPANPVSTPSAPVQASTSVVTEAPVSTSVPATQTGTAHRTGRGQKKAKAAEEANGAPSAHPAVMNTEVSRNGNDMNSALRKGQGWRQTPLLQPTPQTRSATGRGGRQTRRQRELHGSGWATEDATDVQDMGEFDMEASNRRFDKKGVFDQIRRDDTTTADERLIGYNRAARPGTYGGKNLHPTENVLGPSRVVSSEADTESEANAGEAIGAMNGRCSSRQSAVQSATGRHHDGKPFPSAASLAVDRSGPLGISRRSLASLAGAAALERTESPHSVASAARLPSAVDPHLYVVCNGSRCPTLHPGALETLESETVSRYGLSRDAIVESAARCIAKSTFHLFDVTSPRHALTHEAARANQVVVVLAGKQAVNAAGAKAVAAARHLATRGCKVLVAEAVYESQELRGDEMQKQMAILRKMQQSTGPDIVKRGGWSRVLERIKRLPAPPVAIIDALLGGSYTYESLQDSCEGQHGAQLLREVREMIDWANRSRAPVLSVGCPSGVLGIDGSATLIEGGEPLSVRPDKVLSLGVPMTGILPAMSSEKWQHLVADVGLNIALKREEAVAFDGRWVTEVKYSDA</sequence>
<feature type="region of interest" description="Disordered" evidence="5">
    <location>
        <begin position="127"/>
        <end position="251"/>
    </location>
</feature>
<dbReference type="Gene3D" id="3.40.50.10260">
    <property type="entry name" value="YjeF N-terminal domain"/>
    <property type="match status" value="1"/>
</dbReference>
<protein>
    <recommendedName>
        <fullName evidence="3">Enhancer of mRNA-decapping protein 3</fullName>
    </recommendedName>
</protein>
<dbReference type="SMART" id="SM01199">
    <property type="entry name" value="FDF"/>
    <property type="match status" value="1"/>
</dbReference>
<feature type="compositionally biased region" description="Polar residues" evidence="5">
    <location>
        <begin position="208"/>
        <end position="218"/>
    </location>
</feature>
<comment type="similarity">
    <text evidence="2">Belongs to the EDC3 family.</text>
</comment>
<feature type="region of interest" description="Disordered" evidence="5">
    <location>
        <begin position="286"/>
        <end position="311"/>
    </location>
</feature>
<reference evidence="8" key="1">
    <citation type="journal article" date="2020" name="Stud. Mycol.">
        <title>101 Dothideomycetes genomes: a test case for predicting lifestyles and emergence of pathogens.</title>
        <authorList>
            <person name="Haridas S."/>
            <person name="Albert R."/>
            <person name="Binder M."/>
            <person name="Bloem J."/>
            <person name="Labutti K."/>
            <person name="Salamov A."/>
            <person name="Andreopoulos B."/>
            <person name="Baker S."/>
            <person name="Barry K."/>
            <person name="Bills G."/>
            <person name="Bluhm B."/>
            <person name="Cannon C."/>
            <person name="Castanera R."/>
            <person name="Culley D."/>
            <person name="Daum C."/>
            <person name="Ezra D."/>
            <person name="Gonzalez J."/>
            <person name="Henrissat B."/>
            <person name="Kuo A."/>
            <person name="Liang C."/>
            <person name="Lipzen A."/>
            <person name="Lutzoni F."/>
            <person name="Magnuson J."/>
            <person name="Mondo S."/>
            <person name="Nolan M."/>
            <person name="Ohm R."/>
            <person name="Pangilinan J."/>
            <person name="Park H.-J."/>
            <person name="Ramirez L."/>
            <person name="Alfaro M."/>
            <person name="Sun H."/>
            <person name="Tritt A."/>
            <person name="Yoshinaga Y."/>
            <person name="Zwiers L.-H."/>
            <person name="Turgeon B."/>
            <person name="Goodwin S."/>
            <person name="Spatafora J."/>
            <person name="Crous P."/>
            <person name="Grigoriev I."/>
        </authorList>
    </citation>
    <scope>NUCLEOTIDE SEQUENCE</scope>
    <source>
        <strain evidence="8">CBS 480.64</strain>
    </source>
</reference>
<evidence type="ECO:0000256" key="5">
    <source>
        <dbReference type="SAM" id="MobiDB-lite"/>
    </source>
</evidence>
<dbReference type="InterPro" id="IPR036652">
    <property type="entry name" value="YjeF_N_dom_sf"/>
</dbReference>
<dbReference type="PANTHER" id="PTHR13612">
    <property type="entry name" value="ENHANCER OF MRNA-DECAPPING PROTEIN 3"/>
    <property type="match status" value="1"/>
</dbReference>
<dbReference type="PROSITE" id="PS51385">
    <property type="entry name" value="YJEF_N"/>
    <property type="match status" value="1"/>
</dbReference>
<keyword evidence="9" id="KW-1185">Reference proteome</keyword>
<dbReference type="SUPFAM" id="SSF64153">
    <property type="entry name" value="YjeF N-terminal domain-like"/>
    <property type="match status" value="1"/>
</dbReference>
<evidence type="ECO:0000256" key="2">
    <source>
        <dbReference type="ARBA" id="ARBA00006610"/>
    </source>
</evidence>
<proteinExistence type="inferred from homology"/>
<dbReference type="InterPro" id="IPR019050">
    <property type="entry name" value="FDF_dom"/>
</dbReference>
<name>A0A6A7BY32_9PEZI</name>
<feature type="domain" description="YjeF N-terminal" evidence="6">
    <location>
        <begin position="429"/>
        <end position="681"/>
    </location>
</feature>
<dbReference type="GO" id="GO:0003729">
    <property type="term" value="F:mRNA binding"/>
    <property type="evidence" value="ECO:0007669"/>
    <property type="project" value="TreeGrafter"/>
</dbReference>
<dbReference type="Pfam" id="PF03853">
    <property type="entry name" value="YjeF_N"/>
    <property type="match status" value="1"/>
</dbReference>
<dbReference type="PANTHER" id="PTHR13612:SF0">
    <property type="entry name" value="ENHANCER OF MRNA-DECAPPING PROTEIN 3"/>
    <property type="match status" value="1"/>
</dbReference>
<dbReference type="Proteomes" id="UP000799421">
    <property type="component" value="Unassembled WGS sequence"/>
</dbReference>
<dbReference type="InterPro" id="IPR004443">
    <property type="entry name" value="YjeF_N_dom"/>
</dbReference>